<comment type="caution">
    <text evidence="1">The sequence shown here is derived from an EMBL/GenBank/DDBJ whole genome shotgun (WGS) entry which is preliminary data.</text>
</comment>
<dbReference type="EMBL" id="JABAFD010000025">
    <property type="protein sequence ID" value="NME11243.1"/>
    <property type="molecule type" value="Genomic_DNA"/>
</dbReference>
<dbReference type="Proteomes" id="UP000573963">
    <property type="component" value="Unassembled WGS sequence"/>
</dbReference>
<dbReference type="Gene3D" id="3.30.70.360">
    <property type="match status" value="2"/>
</dbReference>
<name>A0AA44IIT1_PARBF</name>
<evidence type="ECO:0000313" key="2">
    <source>
        <dbReference type="Proteomes" id="UP000573963"/>
    </source>
</evidence>
<sequence>MNIMDDKIKELKRDLINDIIESEKNPFEKELEVGLEKTLEIAKKLGFKTENIDGDVGYAEYGMGDEYIFVIAVLNNKYSIMSLLYALKTIEKYKIKLKRKVRIMFAINGESVIKHIKCYLKKDKSTIDIFESDCKYSVVYLEEGIDKFTIQNYLDITNIRIHKDVEIDKNIKYCCIEVPKEYIYEDIICYLENKANSEEGIISTYKNINIKINETHVIIESFMNSDIAKTGIYGNNVLINLVNYLVEENFIEHQRLSNYFLLINKYFYEKKELFANENSKKQLNLGNLNFEKRRITIELDVGNTVKNEINYSSDESMIVDNIILNTKIFADIICELDKEEQC</sequence>
<accession>A0AA44IIT1</accession>
<dbReference type="AlphaFoldDB" id="A0AA44IIT1"/>
<organism evidence="1 2">
    <name type="scientific">Paraclostridium bifermentans</name>
    <name type="common">Clostridium bifermentans</name>
    <dbReference type="NCBI Taxonomy" id="1490"/>
    <lineage>
        <taxon>Bacteria</taxon>
        <taxon>Bacillati</taxon>
        <taxon>Bacillota</taxon>
        <taxon>Clostridia</taxon>
        <taxon>Peptostreptococcales</taxon>
        <taxon>Peptostreptococcaceae</taxon>
        <taxon>Paraclostridium</taxon>
    </lineage>
</organism>
<dbReference type="Gene3D" id="3.40.630.10">
    <property type="entry name" value="Zn peptidases"/>
    <property type="match status" value="2"/>
</dbReference>
<protein>
    <submittedName>
        <fullName evidence="1">M20 family metallopeptidase</fullName>
    </submittedName>
</protein>
<dbReference type="RefSeq" id="WP_168932784.1">
    <property type="nucleotide sequence ID" value="NZ_JABAFD010000025.1"/>
</dbReference>
<proteinExistence type="predicted"/>
<reference evidence="1 2" key="1">
    <citation type="submission" date="2020-04" db="EMBL/GenBank/DDBJ databases">
        <authorList>
            <person name="Hitch T.C.A."/>
            <person name="Wylensek D."/>
            <person name="Clavel T."/>
        </authorList>
    </citation>
    <scope>NUCLEOTIDE SEQUENCE [LARGE SCALE GENOMIC DNA]</scope>
    <source>
        <strain evidence="1 2">Med78_4-601-WT-2</strain>
    </source>
</reference>
<gene>
    <name evidence="1" type="ORF">HF875_17055</name>
</gene>
<dbReference type="SUPFAM" id="SSF53187">
    <property type="entry name" value="Zn-dependent exopeptidases"/>
    <property type="match status" value="1"/>
</dbReference>
<evidence type="ECO:0000313" key="1">
    <source>
        <dbReference type="EMBL" id="NME11243.1"/>
    </source>
</evidence>